<reference evidence="1" key="1">
    <citation type="submission" date="2012-05" db="EMBL/GenBank/DDBJ databases">
        <authorList>
            <person name="Krishnakumar V."/>
            <person name="Cheung F."/>
            <person name="Xiao Y."/>
            <person name="Chan A."/>
            <person name="Moskal W.A."/>
            <person name="Town C.D."/>
        </authorList>
    </citation>
    <scope>NUCLEOTIDE SEQUENCE</scope>
</reference>
<name>I3SK35_LOTJA</name>
<protein>
    <submittedName>
        <fullName evidence="1">Uncharacterized protein</fullName>
    </submittedName>
</protein>
<dbReference type="AlphaFoldDB" id="I3SK35"/>
<dbReference type="EMBL" id="BT140832">
    <property type="protein sequence ID" value="AFK40627.1"/>
    <property type="molecule type" value="mRNA"/>
</dbReference>
<proteinExistence type="evidence at transcript level"/>
<organism evidence="1">
    <name type="scientific">Lotus japonicus</name>
    <name type="common">Lotus corniculatus var. japonicus</name>
    <dbReference type="NCBI Taxonomy" id="34305"/>
    <lineage>
        <taxon>Eukaryota</taxon>
        <taxon>Viridiplantae</taxon>
        <taxon>Streptophyta</taxon>
        <taxon>Embryophyta</taxon>
        <taxon>Tracheophyta</taxon>
        <taxon>Spermatophyta</taxon>
        <taxon>Magnoliopsida</taxon>
        <taxon>eudicotyledons</taxon>
        <taxon>Gunneridae</taxon>
        <taxon>Pentapetalae</taxon>
        <taxon>rosids</taxon>
        <taxon>fabids</taxon>
        <taxon>Fabales</taxon>
        <taxon>Fabaceae</taxon>
        <taxon>Papilionoideae</taxon>
        <taxon>50 kb inversion clade</taxon>
        <taxon>NPAAA clade</taxon>
        <taxon>Hologalegina</taxon>
        <taxon>robinioid clade</taxon>
        <taxon>Loteae</taxon>
        <taxon>Lotus</taxon>
    </lineage>
</organism>
<accession>I3SK35</accession>
<sequence>MNLNLFFPDKASLNQKLRHLLALITLELNYLPQLLILHNIPVAAKLLLKILEDLLVAELLLQPLHCGQAFLSIPLLNAYMHILLGSGGIRFFSLSKWIKRGWDLDFQLNHVLCLLKTCSDRRLITERL</sequence>
<evidence type="ECO:0000313" key="1">
    <source>
        <dbReference type="EMBL" id="AFK40627.1"/>
    </source>
</evidence>